<name>A0A935W3R8_9PROT</name>
<accession>A0A935W3R8</accession>
<gene>
    <name evidence="1" type="ORF">IPK02_04870</name>
</gene>
<protein>
    <submittedName>
        <fullName evidence="1">Uncharacterized protein</fullName>
    </submittedName>
</protein>
<organism evidence="1 2">
    <name type="scientific">Candidatus Accumulibacter affinis</name>
    <dbReference type="NCBI Taxonomy" id="2954384"/>
    <lineage>
        <taxon>Bacteria</taxon>
        <taxon>Pseudomonadati</taxon>
        <taxon>Pseudomonadota</taxon>
        <taxon>Betaproteobacteria</taxon>
        <taxon>Candidatus Accumulibacter</taxon>
    </lineage>
</organism>
<dbReference type="AlphaFoldDB" id="A0A935W3R8"/>
<reference evidence="1 2" key="1">
    <citation type="submission" date="2020-10" db="EMBL/GenBank/DDBJ databases">
        <title>Connecting structure to function with the recovery of over 1000 high-quality activated sludge metagenome-assembled genomes encoding full-length rRNA genes using long-read sequencing.</title>
        <authorList>
            <person name="Singleton C.M."/>
            <person name="Petriglieri F."/>
            <person name="Kristensen J.M."/>
            <person name="Kirkegaard R.H."/>
            <person name="Michaelsen T.Y."/>
            <person name="Andersen M.H."/>
            <person name="Karst S.M."/>
            <person name="Dueholm M.S."/>
            <person name="Nielsen P.H."/>
            <person name="Albertsen M."/>
        </authorList>
    </citation>
    <scope>NUCLEOTIDE SEQUENCE [LARGE SCALE GENOMIC DNA]</scope>
    <source>
        <strain evidence="1">Fred_18-Q3-R57-64_BAT3C.720</strain>
    </source>
</reference>
<evidence type="ECO:0000313" key="2">
    <source>
        <dbReference type="Proteomes" id="UP000706151"/>
    </source>
</evidence>
<evidence type="ECO:0000313" key="1">
    <source>
        <dbReference type="EMBL" id="MBK7953339.1"/>
    </source>
</evidence>
<sequence>MQGQHDADFPERLVYHNYRLYDRYRRQVASLAVLVDHGKSWKPTQFGYQLFGCDVCIRFPTVKILDFAGENRELVIPGWRG</sequence>
<proteinExistence type="predicted"/>
<dbReference type="EMBL" id="JADJOT010000004">
    <property type="protein sequence ID" value="MBK7953339.1"/>
    <property type="molecule type" value="Genomic_DNA"/>
</dbReference>
<comment type="caution">
    <text evidence="1">The sequence shown here is derived from an EMBL/GenBank/DDBJ whole genome shotgun (WGS) entry which is preliminary data.</text>
</comment>
<dbReference type="Proteomes" id="UP000706151">
    <property type="component" value="Unassembled WGS sequence"/>
</dbReference>